<dbReference type="AlphaFoldDB" id="A0AAV7ZGW1"/>
<reference evidence="2" key="1">
    <citation type="submission" date="2022-08" db="EMBL/GenBank/DDBJ databases">
        <title>Novel sulphate-reducing endosymbionts in the free-living metamonad Anaeramoeba.</title>
        <authorList>
            <person name="Jerlstrom-Hultqvist J."/>
            <person name="Cepicka I."/>
            <person name="Gallot-Lavallee L."/>
            <person name="Salas-Leiva D."/>
            <person name="Curtis B.A."/>
            <person name="Zahonova K."/>
            <person name="Pipaliya S."/>
            <person name="Dacks J."/>
            <person name="Roger A.J."/>
        </authorList>
    </citation>
    <scope>NUCLEOTIDE SEQUENCE</scope>
    <source>
        <strain evidence="2">Busselton2</strain>
    </source>
</reference>
<sequence>MGTKVSSFKTLLKIPKKNSKKFYNLIENSNLAIVILDSNFVINFRNDRYYSLLKLDRSPLILNKTPHEISKSKKTIYAPYQSFYDMKTIKVLNKVFKEIDQSNTCEVIFTYKILKPEVHYIHTRVTMRNIKIGNKLSTMCSIVRLVENPLYLIKDHYKGNGDQNLIKSKKKKKKKKKKSKHRNNKSVIVIAKKKIENEKENKKEKEKEIRKKKGKENEKENEKEKESEMFTKREKEREKEKNNKFLFSDVSYSNLDVYSESLSTEFGASTVEEF</sequence>
<dbReference type="EMBL" id="JANTQA010000032">
    <property type="protein sequence ID" value="KAJ3439652.1"/>
    <property type="molecule type" value="Genomic_DNA"/>
</dbReference>
<comment type="caution">
    <text evidence="2">The sequence shown here is derived from an EMBL/GenBank/DDBJ whole genome shotgun (WGS) entry which is preliminary data.</text>
</comment>
<feature type="compositionally biased region" description="Basic and acidic residues" evidence="1">
    <location>
        <begin position="193"/>
        <end position="243"/>
    </location>
</feature>
<dbReference type="Proteomes" id="UP001146793">
    <property type="component" value="Unassembled WGS sequence"/>
</dbReference>
<name>A0AAV7ZGW1_9EUKA</name>
<protein>
    <submittedName>
        <fullName evidence="2">Transcription initiation factor tfiid subunit</fullName>
    </submittedName>
</protein>
<evidence type="ECO:0000256" key="1">
    <source>
        <dbReference type="SAM" id="MobiDB-lite"/>
    </source>
</evidence>
<feature type="region of interest" description="Disordered" evidence="1">
    <location>
        <begin position="163"/>
        <end position="243"/>
    </location>
</feature>
<organism evidence="2 3">
    <name type="scientific">Anaeramoeba flamelloides</name>
    <dbReference type="NCBI Taxonomy" id="1746091"/>
    <lineage>
        <taxon>Eukaryota</taxon>
        <taxon>Metamonada</taxon>
        <taxon>Anaeramoebidae</taxon>
        <taxon>Anaeramoeba</taxon>
    </lineage>
</organism>
<evidence type="ECO:0000313" key="3">
    <source>
        <dbReference type="Proteomes" id="UP001146793"/>
    </source>
</evidence>
<accession>A0AAV7ZGW1</accession>
<evidence type="ECO:0000313" key="2">
    <source>
        <dbReference type="EMBL" id="KAJ3439652.1"/>
    </source>
</evidence>
<feature type="compositionally biased region" description="Basic residues" evidence="1">
    <location>
        <begin position="167"/>
        <end position="184"/>
    </location>
</feature>
<gene>
    <name evidence="2" type="ORF">M0812_15688</name>
</gene>
<proteinExistence type="predicted"/>